<dbReference type="Pfam" id="PF05284">
    <property type="entry name" value="DUF736"/>
    <property type="match status" value="1"/>
</dbReference>
<gene>
    <name evidence="2" type="ordered locus">Meso_2342</name>
</gene>
<dbReference type="STRING" id="266779.Meso_2342"/>
<organism evidence="2">
    <name type="scientific">Chelativorans sp. (strain BNC1)</name>
    <dbReference type="NCBI Taxonomy" id="266779"/>
    <lineage>
        <taxon>Bacteria</taxon>
        <taxon>Pseudomonadati</taxon>
        <taxon>Pseudomonadota</taxon>
        <taxon>Alphaproteobacteria</taxon>
        <taxon>Hyphomicrobiales</taxon>
        <taxon>Phyllobacteriaceae</taxon>
        <taxon>Chelativorans</taxon>
    </lineage>
</organism>
<feature type="region of interest" description="Disordered" evidence="1">
    <location>
        <begin position="48"/>
        <end position="118"/>
    </location>
</feature>
<protein>
    <submittedName>
        <fullName evidence="2">Uncharacterized protein</fullName>
    </submittedName>
</protein>
<evidence type="ECO:0000313" key="2">
    <source>
        <dbReference type="EMBL" id="ABG63729.1"/>
    </source>
</evidence>
<dbReference type="eggNOG" id="COG5489">
    <property type="taxonomic scope" value="Bacteria"/>
</dbReference>
<dbReference type="HOGENOM" id="CLU_2068902_0_0_5"/>
<dbReference type="EMBL" id="CP000390">
    <property type="protein sequence ID" value="ABG63729.1"/>
    <property type="molecule type" value="Genomic_DNA"/>
</dbReference>
<proteinExistence type="predicted"/>
<dbReference type="InterPro" id="IPR007948">
    <property type="entry name" value="DUF736"/>
</dbReference>
<evidence type="ECO:0000256" key="1">
    <source>
        <dbReference type="SAM" id="MobiDB-lite"/>
    </source>
</evidence>
<feature type="compositionally biased region" description="Basic and acidic residues" evidence="1">
    <location>
        <begin position="12"/>
        <end position="23"/>
    </location>
</feature>
<dbReference type="KEGG" id="mes:Meso_2342"/>
<accession>Q11FU6</accession>
<dbReference type="AlphaFoldDB" id="Q11FU6"/>
<feature type="region of interest" description="Disordered" evidence="1">
    <location>
        <begin position="1"/>
        <end position="36"/>
    </location>
</feature>
<name>Q11FU6_CHESB</name>
<sequence length="118" mass="12944">MRPPHEFVGSARFRDRSGVRDVAETQASGENAPSHRVYVGRAGIGVARPKRSSEARDYLSLQVDAPRSRRRSTSNLCDDESRETSAPSDPARPAATRLRPKPRLPARPVRAGPSWSVA</sequence>
<reference evidence="2" key="1">
    <citation type="submission" date="2006-06" db="EMBL/GenBank/DDBJ databases">
        <title>Complete sequence of chromosome of Chelativorans sp. BNC1.</title>
        <authorList>
            <consortium name="US DOE Joint Genome Institute"/>
            <person name="Copeland A."/>
            <person name="Lucas S."/>
            <person name="Lapidus A."/>
            <person name="Barry K."/>
            <person name="Detter J.C."/>
            <person name="Glavina del Rio T."/>
            <person name="Hammon N."/>
            <person name="Israni S."/>
            <person name="Dalin E."/>
            <person name="Tice H."/>
            <person name="Pitluck S."/>
            <person name="Chertkov O."/>
            <person name="Brettin T."/>
            <person name="Bruce D."/>
            <person name="Han C."/>
            <person name="Tapia R."/>
            <person name="Gilna P."/>
            <person name="Schmutz J."/>
            <person name="Larimer F."/>
            <person name="Land M."/>
            <person name="Hauser L."/>
            <person name="Kyrpides N."/>
            <person name="Mikhailova N."/>
            <person name="Richardson P."/>
        </authorList>
    </citation>
    <scope>NUCLEOTIDE SEQUENCE</scope>
    <source>
        <strain evidence="2">BNC1</strain>
    </source>
</reference>